<dbReference type="PANTHER" id="PTHR11803">
    <property type="entry name" value="2-IMINOBUTANOATE/2-IMINOPROPANOATE DEAMINASE RIDA"/>
    <property type="match status" value="1"/>
</dbReference>
<accession>A0ABU0PSL9</accession>
<dbReference type="PANTHER" id="PTHR11803:SF58">
    <property type="entry name" value="PROTEIN HMF1-RELATED"/>
    <property type="match status" value="1"/>
</dbReference>
<dbReference type="EMBL" id="JAUSYA010000001">
    <property type="protein sequence ID" value="MDQ0681378.1"/>
    <property type="molecule type" value="Genomic_DNA"/>
</dbReference>
<dbReference type="RefSeq" id="WP_307039373.1">
    <property type="nucleotide sequence ID" value="NZ_JAUSYA010000001.1"/>
</dbReference>
<dbReference type="SUPFAM" id="SSF55298">
    <property type="entry name" value="YjgF-like"/>
    <property type="match status" value="1"/>
</dbReference>
<sequence>MTQIHRPREATRTSPALLDPEGLHDPAPMGYSHTVTVPAGTELVLVAGQYGSGPDGAVVSADFTEQVRRAFHNIGVALAAHGLDLSHVVQLRTYVVNHDVGKLGPIAEAVRAGWGTKPPTQTLVGVASLATPDVLFEVEALAARP</sequence>
<dbReference type="Gene3D" id="3.30.1330.40">
    <property type="entry name" value="RutC-like"/>
    <property type="match status" value="1"/>
</dbReference>
<dbReference type="InterPro" id="IPR006175">
    <property type="entry name" value="YjgF/YER057c/UK114"/>
</dbReference>
<feature type="region of interest" description="Disordered" evidence="2">
    <location>
        <begin position="1"/>
        <end position="31"/>
    </location>
</feature>
<keyword evidence="4" id="KW-1185">Reference proteome</keyword>
<dbReference type="Proteomes" id="UP001243364">
    <property type="component" value="Unassembled WGS sequence"/>
</dbReference>
<gene>
    <name evidence="3" type="ORF">QFZ56_000341</name>
</gene>
<name>A0ABU0PSL9_STRAH</name>
<comment type="caution">
    <text evidence="3">The sequence shown here is derived from an EMBL/GenBank/DDBJ whole genome shotgun (WGS) entry which is preliminary data.</text>
</comment>
<evidence type="ECO:0000313" key="3">
    <source>
        <dbReference type="EMBL" id="MDQ0681378.1"/>
    </source>
</evidence>
<dbReference type="Pfam" id="PF01042">
    <property type="entry name" value="Ribonuc_L-PSP"/>
    <property type="match status" value="1"/>
</dbReference>
<evidence type="ECO:0000313" key="4">
    <source>
        <dbReference type="Proteomes" id="UP001243364"/>
    </source>
</evidence>
<dbReference type="CDD" id="cd00448">
    <property type="entry name" value="YjgF_YER057c_UK114_family"/>
    <property type="match status" value="1"/>
</dbReference>
<comment type="similarity">
    <text evidence="1">Belongs to the RutC family.</text>
</comment>
<dbReference type="InterPro" id="IPR035959">
    <property type="entry name" value="RutC-like_sf"/>
</dbReference>
<organism evidence="3 4">
    <name type="scientific">Streptomyces achromogenes</name>
    <dbReference type="NCBI Taxonomy" id="67255"/>
    <lineage>
        <taxon>Bacteria</taxon>
        <taxon>Bacillati</taxon>
        <taxon>Actinomycetota</taxon>
        <taxon>Actinomycetes</taxon>
        <taxon>Kitasatosporales</taxon>
        <taxon>Streptomycetaceae</taxon>
        <taxon>Streptomyces</taxon>
    </lineage>
</organism>
<protein>
    <submittedName>
        <fullName evidence="3">Enamine deaminase RidA (YjgF/YER057c/UK114 family)</fullName>
    </submittedName>
</protein>
<evidence type="ECO:0000256" key="2">
    <source>
        <dbReference type="SAM" id="MobiDB-lite"/>
    </source>
</evidence>
<reference evidence="3 4" key="1">
    <citation type="submission" date="2023-07" db="EMBL/GenBank/DDBJ databases">
        <title>Comparative genomics of wheat-associated soil bacteria to identify genetic determinants of phenazine resistance.</title>
        <authorList>
            <person name="Mouncey N."/>
        </authorList>
    </citation>
    <scope>NUCLEOTIDE SEQUENCE [LARGE SCALE GENOMIC DNA]</scope>
    <source>
        <strain evidence="3 4">W4I19-2</strain>
    </source>
</reference>
<feature type="compositionally biased region" description="Basic and acidic residues" evidence="2">
    <location>
        <begin position="1"/>
        <end position="11"/>
    </location>
</feature>
<evidence type="ECO:0000256" key="1">
    <source>
        <dbReference type="ARBA" id="ARBA00010552"/>
    </source>
</evidence>
<proteinExistence type="inferred from homology"/>